<dbReference type="OrthoDB" id="3519912at2759"/>
<name>A0A9P7Y844_9HELO</name>
<feature type="region of interest" description="Disordered" evidence="1">
    <location>
        <begin position="1"/>
        <end position="74"/>
    </location>
</feature>
<comment type="caution">
    <text evidence="2">The sequence shown here is derived from an EMBL/GenBank/DDBJ whole genome shotgun (WGS) entry which is preliminary data.</text>
</comment>
<feature type="compositionally biased region" description="Polar residues" evidence="1">
    <location>
        <begin position="60"/>
        <end position="74"/>
    </location>
</feature>
<feature type="compositionally biased region" description="Polar residues" evidence="1">
    <location>
        <begin position="29"/>
        <end position="50"/>
    </location>
</feature>
<feature type="region of interest" description="Disordered" evidence="1">
    <location>
        <begin position="280"/>
        <end position="352"/>
    </location>
</feature>
<dbReference type="Proteomes" id="UP000824998">
    <property type="component" value="Unassembled WGS sequence"/>
</dbReference>
<feature type="compositionally biased region" description="Basic and acidic residues" evidence="1">
    <location>
        <begin position="1"/>
        <end position="12"/>
    </location>
</feature>
<accession>A0A9P7Y844</accession>
<proteinExistence type="predicted"/>
<evidence type="ECO:0000256" key="1">
    <source>
        <dbReference type="SAM" id="MobiDB-lite"/>
    </source>
</evidence>
<organism evidence="2 3">
    <name type="scientific">Amylocarpus encephaloides</name>
    <dbReference type="NCBI Taxonomy" id="45428"/>
    <lineage>
        <taxon>Eukaryota</taxon>
        <taxon>Fungi</taxon>
        <taxon>Dikarya</taxon>
        <taxon>Ascomycota</taxon>
        <taxon>Pezizomycotina</taxon>
        <taxon>Leotiomycetes</taxon>
        <taxon>Helotiales</taxon>
        <taxon>Helotiales incertae sedis</taxon>
        <taxon>Amylocarpus</taxon>
    </lineage>
</organism>
<dbReference type="EMBL" id="MU251854">
    <property type="protein sequence ID" value="KAG9228835.1"/>
    <property type="molecule type" value="Genomic_DNA"/>
</dbReference>
<dbReference type="AlphaFoldDB" id="A0A9P7Y844"/>
<protein>
    <submittedName>
        <fullName evidence="2">Uncharacterized protein</fullName>
    </submittedName>
</protein>
<sequence>MAQDPEREERGHGNRPNANSTHRPDDPSNRSGQDATDPSAKDIQQNTVENTSDRGDQQEENSMANQGCQNTQRTIYPSMTPQEKTWWAMSFLDLGEHAKGKGSGKALKVGALSRRTSIIRWLCKNEGITPYVPPTVAPVAVAPIIEDRVVLDSGAIPHSETSLHTFDPALQLLIKKKEEEYQQLKWEGLKDLASQRPYTVLKDTQGRSPTRLMSELSKGLAAWDVLKSSREKEWRLGEGILLVNKAKAMGYTDFSMKKYHIIVWLRSIPEDAYLDIPTAEHRHKKSPDKSEGGDLPPQNFSKRATKGTKRPNEWDLKLPKSVTKVRRENGISKRKTRKVSQQQSIKRVPDEP</sequence>
<keyword evidence="3" id="KW-1185">Reference proteome</keyword>
<evidence type="ECO:0000313" key="2">
    <source>
        <dbReference type="EMBL" id="KAG9228835.1"/>
    </source>
</evidence>
<evidence type="ECO:0000313" key="3">
    <source>
        <dbReference type="Proteomes" id="UP000824998"/>
    </source>
</evidence>
<reference evidence="2" key="1">
    <citation type="journal article" date="2021" name="IMA Fungus">
        <title>Genomic characterization of three marine fungi, including Emericellopsis atlantica sp. nov. with signatures of a generalist lifestyle and marine biomass degradation.</title>
        <authorList>
            <person name="Hagestad O.C."/>
            <person name="Hou L."/>
            <person name="Andersen J.H."/>
            <person name="Hansen E.H."/>
            <person name="Altermark B."/>
            <person name="Li C."/>
            <person name="Kuhnert E."/>
            <person name="Cox R.J."/>
            <person name="Crous P.W."/>
            <person name="Spatafora J.W."/>
            <person name="Lail K."/>
            <person name="Amirebrahimi M."/>
            <person name="Lipzen A."/>
            <person name="Pangilinan J."/>
            <person name="Andreopoulos W."/>
            <person name="Hayes R.D."/>
            <person name="Ng V."/>
            <person name="Grigoriev I.V."/>
            <person name="Jackson S.A."/>
            <person name="Sutton T.D.S."/>
            <person name="Dobson A.D.W."/>
            <person name="Rama T."/>
        </authorList>
    </citation>
    <scope>NUCLEOTIDE SEQUENCE</scope>
    <source>
        <strain evidence="2">TRa018bII</strain>
    </source>
</reference>
<gene>
    <name evidence="2" type="ORF">BJ875DRAFT_489485</name>
</gene>